<accession>A0A4Z2E6U4</accession>
<sequence length="63" mass="6603">MTRRKASFHSADSGGDARGLRTDPPHCGTCATARPRGCSSSSSSSSSTSSFTVHRHTVFNTTT</sequence>
<dbReference type="EMBL" id="SRLO01015258">
    <property type="protein sequence ID" value="TNN24481.1"/>
    <property type="molecule type" value="Genomic_DNA"/>
</dbReference>
<protein>
    <submittedName>
        <fullName evidence="2">Uncharacterized protein</fullName>
    </submittedName>
</protein>
<reference evidence="2 3" key="1">
    <citation type="submission" date="2019-03" db="EMBL/GenBank/DDBJ databases">
        <title>First draft genome of Liparis tanakae, snailfish: a comprehensive survey of snailfish specific genes.</title>
        <authorList>
            <person name="Kim W."/>
            <person name="Song I."/>
            <person name="Jeong J.-H."/>
            <person name="Kim D."/>
            <person name="Kim S."/>
            <person name="Ryu S."/>
            <person name="Song J.Y."/>
            <person name="Lee S.K."/>
        </authorList>
    </citation>
    <scope>NUCLEOTIDE SEQUENCE [LARGE SCALE GENOMIC DNA]</scope>
    <source>
        <tissue evidence="2">Muscle</tissue>
    </source>
</reference>
<feature type="compositionally biased region" description="Low complexity" evidence="1">
    <location>
        <begin position="39"/>
        <end position="50"/>
    </location>
</feature>
<dbReference type="AlphaFoldDB" id="A0A4Z2E6U4"/>
<keyword evidence="3" id="KW-1185">Reference proteome</keyword>
<evidence type="ECO:0000256" key="1">
    <source>
        <dbReference type="SAM" id="MobiDB-lite"/>
    </source>
</evidence>
<gene>
    <name evidence="2" type="ORF">EYF80_065393</name>
</gene>
<comment type="caution">
    <text evidence="2">The sequence shown here is derived from an EMBL/GenBank/DDBJ whole genome shotgun (WGS) entry which is preliminary data.</text>
</comment>
<organism evidence="2 3">
    <name type="scientific">Liparis tanakae</name>
    <name type="common">Tanaka's snailfish</name>
    <dbReference type="NCBI Taxonomy" id="230148"/>
    <lineage>
        <taxon>Eukaryota</taxon>
        <taxon>Metazoa</taxon>
        <taxon>Chordata</taxon>
        <taxon>Craniata</taxon>
        <taxon>Vertebrata</taxon>
        <taxon>Euteleostomi</taxon>
        <taxon>Actinopterygii</taxon>
        <taxon>Neopterygii</taxon>
        <taxon>Teleostei</taxon>
        <taxon>Neoteleostei</taxon>
        <taxon>Acanthomorphata</taxon>
        <taxon>Eupercaria</taxon>
        <taxon>Perciformes</taxon>
        <taxon>Cottioidei</taxon>
        <taxon>Cottales</taxon>
        <taxon>Liparidae</taxon>
        <taxon>Liparis</taxon>
    </lineage>
</organism>
<name>A0A4Z2E6U4_9TELE</name>
<feature type="region of interest" description="Disordered" evidence="1">
    <location>
        <begin position="1"/>
        <end position="63"/>
    </location>
</feature>
<evidence type="ECO:0000313" key="2">
    <source>
        <dbReference type="EMBL" id="TNN24481.1"/>
    </source>
</evidence>
<evidence type="ECO:0000313" key="3">
    <source>
        <dbReference type="Proteomes" id="UP000314294"/>
    </source>
</evidence>
<dbReference type="Proteomes" id="UP000314294">
    <property type="component" value="Unassembled WGS sequence"/>
</dbReference>
<proteinExistence type="predicted"/>